<dbReference type="EMBL" id="JBHMCY010000073">
    <property type="protein sequence ID" value="MFB9466575.1"/>
    <property type="molecule type" value="Genomic_DNA"/>
</dbReference>
<evidence type="ECO:0000256" key="1">
    <source>
        <dbReference type="SAM" id="MobiDB-lite"/>
    </source>
</evidence>
<accession>A0ABV5N8F4</accession>
<gene>
    <name evidence="2" type="ORF">ACFF45_28675</name>
</gene>
<reference evidence="2 3" key="1">
    <citation type="submission" date="2024-09" db="EMBL/GenBank/DDBJ databases">
        <authorList>
            <person name="Sun Q."/>
            <person name="Mori K."/>
        </authorList>
    </citation>
    <scope>NUCLEOTIDE SEQUENCE [LARGE SCALE GENOMIC DNA]</scope>
    <source>
        <strain evidence="2 3">JCM 6917</strain>
    </source>
</reference>
<evidence type="ECO:0000313" key="3">
    <source>
        <dbReference type="Proteomes" id="UP001589709"/>
    </source>
</evidence>
<feature type="region of interest" description="Disordered" evidence="1">
    <location>
        <begin position="1"/>
        <end position="23"/>
    </location>
</feature>
<name>A0ABV5N8F4_9ACTN</name>
<proteinExistence type="predicted"/>
<dbReference type="Proteomes" id="UP001589709">
    <property type="component" value="Unassembled WGS sequence"/>
</dbReference>
<keyword evidence="3" id="KW-1185">Reference proteome</keyword>
<organism evidence="2 3">
    <name type="scientific">Streptomyces cinereospinus</name>
    <dbReference type="NCBI Taxonomy" id="285561"/>
    <lineage>
        <taxon>Bacteria</taxon>
        <taxon>Bacillati</taxon>
        <taxon>Actinomycetota</taxon>
        <taxon>Actinomycetes</taxon>
        <taxon>Kitasatosporales</taxon>
        <taxon>Streptomycetaceae</taxon>
        <taxon>Streptomyces</taxon>
    </lineage>
</organism>
<evidence type="ECO:0000313" key="2">
    <source>
        <dbReference type="EMBL" id="MFB9466575.1"/>
    </source>
</evidence>
<feature type="region of interest" description="Disordered" evidence="1">
    <location>
        <begin position="38"/>
        <end position="66"/>
    </location>
</feature>
<comment type="caution">
    <text evidence="2">The sequence shown here is derived from an EMBL/GenBank/DDBJ whole genome shotgun (WGS) entry which is preliminary data.</text>
</comment>
<feature type="compositionally biased region" description="Basic residues" evidence="1">
    <location>
        <begin position="1"/>
        <end position="10"/>
    </location>
</feature>
<dbReference type="RefSeq" id="WP_381349553.1">
    <property type="nucleotide sequence ID" value="NZ_JBHMCY010000073.1"/>
</dbReference>
<sequence length="110" mass="12007">MSRSTIRRRREAGELPGSVLDEEHGWLTPVEDLLAAGFRLNAPAPPDKRAGDQAPAGEHPDTAPEKTAAALQAELDRLRHEHALALADAAPTWWRRSAMAERPACARTRA</sequence>
<protein>
    <submittedName>
        <fullName evidence="2">Uncharacterized protein</fullName>
    </submittedName>
</protein>